<gene>
    <name evidence="2" type="ORF">SAMN02745154_00576</name>
</gene>
<organism evidence="2 3">
    <name type="scientific">Mycoplasmopsis verecunda</name>
    <dbReference type="NCBI Taxonomy" id="171291"/>
    <lineage>
        <taxon>Bacteria</taxon>
        <taxon>Bacillati</taxon>
        <taxon>Mycoplasmatota</taxon>
        <taxon>Mycoplasmoidales</taxon>
        <taxon>Metamycoplasmataceae</taxon>
        <taxon>Mycoplasmopsis</taxon>
    </lineage>
</organism>
<sequence length="360" mass="42071">MKKWILLSSSLITTLPLIASQCSNSQHNEKSQPDEITKVGESNIQPYLRAYINKDNISKRVDDVEYYSKVLNEFINSMFNTSTKKNIDELLKEVSTNILENSDVELLLTIFKKPSSINKLINNSLKGHELSIGISNNSTITGVQKLLQQDKITTLELLTLKFMMKNINSLKTNYNSDQPILYTDIFNKFNVITFDDENVQKMWEIISLLLIASKNKKFFEIDNDQPQTIYINNTPPLFYPYQSILYEKPDDYDLAPNKYTKMTFKNKIILLPHLGMVHVNSYNNMYQILSALMSFYSINKYGDIKIIYSRDNDAFQLLDKSLNDFEHWFNKRGNVYYTFKVLSRDMKEKKPDLYNAIFIY</sequence>
<reference evidence="3" key="1">
    <citation type="submission" date="2017-02" db="EMBL/GenBank/DDBJ databases">
        <authorList>
            <person name="Varghese N."/>
            <person name="Submissions S."/>
        </authorList>
    </citation>
    <scope>NUCLEOTIDE SEQUENCE [LARGE SCALE GENOMIC DNA]</scope>
    <source>
        <strain evidence="3">ATCC 27862</strain>
    </source>
</reference>
<evidence type="ECO:0000313" key="3">
    <source>
        <dbReference type="Proteomes" id="UP000190389"/>
    </source>
</evidence>
<protein>
    <recommendedName>
        <fullName evidence="4">Lipoprotein</fullName>
    </recommendedName>
</protein>
<feature type="chain" id="PRO_5012278516" description="Lipoprotein" evidence="1">
    <location>
        <begin position="20"/>
        <end position="360"/>
    </location>
</feature>
<evidence type="ECO:0008006" key="4">
    <source>
        <dbReference type="Google" id="ProtNLM"/>
    </source>
</evidence>
<keyword evidence="1" id="KW-0732">Signal</keyword>
<dbReference type="AlphaFoldDB" id="A0A1T4LYP2"/>
<accession>A0A1T4LYP2</accession>
<name>A0A1T4LYP2_9BACT</name>
<dbReference type="EMBL" id="FUXF01000024">
    <property type="protein sequence ID" value="SJZ59853.1"/>
    <property type="molecule type" value="Genomic_DNA"/>
</dbReference>
<evidence type="ECO:0000256" key="1">
    <source>
        <dbReference type="SAM" id="SignalP"/>
    </source>
</evidence>
<dbReference type="Proteomes" id="UP000190389">
    <property type="component" value="Unassembled WGS sequence"/>
</dbReference>
<feature type="signal peptide" evidence="1">
    <location>
        <begin position="1"/>
        <end position="19"/>
    </location>
</feature>
<keyword evidence="3" id="KW-1185">Reference proteome</keyword>
<dbReference type="RefSeq" id="WP_078747287.1">
    <property type="nucleotide sequence ID" value="NZ_CP137850.1"/>
</dbReference>
<evidence type="ECO:0000313" key="2">
    <source>
        <dbReference type="EMBL" id="SJZ59853.1"/>
    </source>
</evidence>
<dbReference type="STRING" id="171291.SAMN02745154_00576"/>
<proteinExistence type="predicted"/>